<evidence type="ECO:0000313" key="2">
    <source>
        <dbReference type="Proteomes" id="UP000031668"/>
    </source>
</evidence>
<reference evidence="1 2" key="1">
    <citation type="journal article" date="2014" name="Genome Biol. Evol.">
        <title>The genome of the myxosporean Thelohanellus kitauei shows adaptations to nutrient acquisition within its fish host.</title>
        <authorList>
            <person name="Yang Y."/>
            <person name="Xiong J."/>
            <person name="Zhou Z."/>
            <person name="Huo F."/>
            <person name="Miao W."/>
            <person name="Ran C."/>
            <person name="Liu Y."/>
            <person name="Zhang J."/>
            <person name="Feng J."/>
            <person name="Wang M."/>
            <person name="Wang M."/>
            <person name="Wang L."/>
            <person name="Yao B."/>
        </authorList>
    </citation>
    <scope>NUCLEOTIDE SEQUENCE [LARGE SCALE GENOMIC DNA]</scope>
    <source>
        <strain evidence="1">Wuqing</strain>
    </source>
</reference>
<accession>A0A0C2MCS3</accession>
<dbReference type="AlphaFoldDB" id="A0A0C2MCS3"/>
<evidence type="ECO:0000313" key="1">
    <source>
        <dbReference type="EMBL" id="KII64936.1"/>
    </source>
</evidence>
<comment type="caution">
    <text evidence="1">The sequence shown here is derived from an EMBL/GenBank/DDBJ whole genome shotgun (WGS) entry which is preliminary data.</text>
</comment>
<gene>
    <name evidence="1" type="ORF">RF11_06150</name>
</gene>
<dbReference type="Proteomes" id="UP000031668">
    <property type="component" value="Unassembled WGS sequence"/>
</dbReference>
<keyword evidence="2" id="KW-1185">Reference proteome</keyword>
<proteinExistence type="predicted"/>
<organism evidence="1 2">
    <name type="scientific">Thelohanellus kitauei</name>
    <name type="common">Myxosporean</name>
    <dbReference type="NCBI Taxonomy" id="669202"/>
    <lineage>
        <taxon>Eukaryota</taxon>
        <taxon>Metazoa</taxon>
        <taxon>Cnidaria</taxon>
        <taxon>Myxozoa</taxon>
        <taxon>Myxosporea</taxon>
        <taxon>Bivalvulida</taxon>
        <taxon>Platysporina</taxon>
        <taxon>Myxobolidae</taxon>
        <taxon>Thelohanellus</taxon>
    </lineage>
</organism>
<protein>
    <submittedName>
        <fullName evidence="1">Uncharacterized protein</fullName>
    </submittedName>
</protein>
<name>A0A0C2MCS3_THEKT</name>
<sequence>MDHESLMCDIINNTCKNYSKLSFTSLVSCLKSLVLQKTPLLNVLQLAISKSYPSFSHEVYFCLLDNLLKLVPGEKSTVSVLAYVNENIFDIFEIGLKTLETIAQHKDPTVEKHLPNIYLSLTSIIFSEVEYIDELFKDDELLTRWVDFNYGLLAMLYNIPKLNILVVVKANNTVPRSYRRSNNRTFSLG</sequence>
<dbReference type="EMBL" id="JWZT01004066">
    <property type="protein sequence ID" value="KII64936.1"/>
    <property type="molecule type" value="Genomic_DNA"/>
</dbReference>